<evidence type="ECO:0000313" key="4">
    <source>
        <dbReference type="Proteomes" id="UP000199607"/>
    </source>
</evidence>
<dbReference type="PANTHER" id="PTHR46268">
    <property type="entry name" value="STRESS RESPONSE PROTEIN NHAX"/>
    <property type="match status" value="1"/>
</dbReference>
<name>A0A1I4C703_9EURY</name>
<dbReference type="Gene3D" id="3.40.50.620">
    <property type="entry name" value="HUPs"/>
    <property type="match status" value="1"/>
</dbReference>
<dbReference type="STRING" id="553466.SAMN04487950_1000"/>
<accession>A0A1I4C703</accession>
<dbReference type="InterPro" id="IPR006016">
    <property type="entry name" value="UspA"/>
</dbReference>
<protein>
    <submittedName>
        <fullName evidence="3">Nucleotide-binding universal stress protein, UspA family</fullName>
    </submittedName>
</protein>
<keyword evidence="4" id="KW-1185">Reference proteome</keyword>
<dbReference type="EMBL" id="FOTC01000001">
    <property type="protein sequence ID" value="SFK76882.1"/>
    <property type="molecule type" value="Genomic_DNA"/>
</dbReference>
<dbReference type="InterPro" id="IPR014729">
    <property type="entry name" value="Rossmann-like_a/b/a_fold"/>
</dbReference>
<dbReference type="InterPro" id="IPR006015">
    <property type="entry name" value="Universal_stress_UspA"/>
</dbReference>
<dbReference type="CDD" id="cd00293">
    <property type="entry name" value="USP-like"/>
    <property type="match status" value="1"/>
</dbReference>
<dbReference type="PANTHER" id="PTHR46268:SF6">
    <property type="entry name" value="UNIVERSAL STRESS PROTEIN UP12"/>
    <property type="match status" value="1"/>
</dbReference>
<gene>
    <name evidence="3" type="ORF">SAMN04487950_1000</name>
</gene>
<evidence type="ECO:0000313" key="3">
    <source>
        <dbReference type="EMBL" id="SFK76882.1"/>
    </source>
</evidence>
<evidence type="ECO:0000256" key="1">
    <source>
        <dbReference type="ARBA" id="ARBA00008791"/>
    </source>
</evidence>
<reference evidence="4" key="1">
    <citation type="submission" date="2016-10" db="EMBL/GenBank/DDBJ databases">
        <authorList>
            <person name="Varghese N."/>
            <person name="Submissions S."/>
        </authorList>
    </citation>
    <scope>NUCLEOTIDE SEQUENCE [LARGE SCALE GENOMIC DNA]</scope>
    <source>
        <strain evidence="4">CGMCC 1.7738</strain>
    </source>
</reference>
<sequence length="156" mass="16909">MYSNLLLPTDGSETTDAVVEHAAALADWQDATVHLLYVVDDRAFLTLRDDLVDDVTAELEAEGRDVTDTAATLLRQAGVDVEIVVRVGNPSDEILDYTIENDIDLVLMGTRGADFRRNMLGSVAQRVISDAPVPVMTVALSGEETETTDVESTVRS</sequence>
<dbReference type="PIRSF" id="PIRSF006276">
    <property type="entry name" value="UspA"/>
    <property type="match status" value="1"/>
</dbReference>
<comment type="similarity">
    <text evidence="1">Belongs to the universal stress protein A family.</text>
</comment>
<dbReference type="PRINTS" id="PR01438">
    <property type="entry name" value="UNVRSLSTRESS"/>
</dbReference>
<dbReference type="Pfam" id="PF00582">
    <property type="entry name" value="Usp"/>
    <property type="match status" value="1"/>
</dbReference>
<evidence type="ECO:0000259" key="2">
    <source>
        <dbReference type="Pfam" id="PF00582"/>
    </source>
</evidence>
<dbReference type="Proteomes" id="UP000199607">
    <property type="component" value="Unassembled WGS sequence"/>
</dbReference>
<dbReference type="SUPFAM" id="SSF52402">
    <property type="entry name" value="Adenine nucleotide alpha hydrolases-like"/>
    <property type="match status" value="1"/>
</dbReference>
<feature type="domain" description="UspA" evidence="2">
    <location>
        <begin position="1"/>
        <end position="138"/>
    </location>
</feature>
<dbReference type="RefSeq" id="WP_089866471.1">
    <property type="nucleotide sequence ID" value="NZ_FOTC01000001.1"/>
</dbReference>
<proteinExistence type="inferred from homology"/>
<organism evidence="3 4">
    <name type="scientific">Halogranum rubrum</name>
    <dbReference type="NCBI Taxonomy" id="553466"/>
    <lineage>
        <taxon>Archaea</taxon>
        <taxon>Methanobacteriati</taxon>
        <taxon>Methanobacteriota</taxon>
        <taxon>Stenosarchaea group</taxon>
        <taxon>Halobacteria</taxon>
        <taxon>Halobacteriales</taxon>
        <taxon>Haloferacaceae</taxon>
    </lineage>
</organism>
<dbReference type="AlphaFoldDB" id="A0A1I4C703"/>